<evidence type="ECO:0000313" key="2">
    <source>
        <dbReference type="EMBL" id="SFR09723.1"/>
    </source>
</evidence>
<dbReference type="GO" id="GO:0006313">
    <property type="term" value="P:DNA transposition"/>
    <property type="evidence" value="ECO:0007669"/>
    <property type="project" value="InterPro"/>
</dbReference>
<dbReference type="InterPro" id="IPR002525">
    <property type="entry name" value="Transp_IS110-like_N"/>
</dbReference>
<keyword evidence="3" id="KW-1185">Reference proteome</keyword>
<dbReference type="RefSeq" id="WP_165608294.1">
    <property type="nucleotide sequence ID" value="NZ_FOYM01000019.1"/>
</dbReference>
<dbReference type="InterPro" id="IPR047650">
    <property type="entry name" value="Transpos_IS110"/>
</dbReference>
<dbReference type="GO" id="GO:0003677">
    <property type="term" value="F:DNA binding"/>
    <property type="evidence" value="ECO:0007669"/>
    <property type="project" value="InterPro"/>
</dbReference>
<sequence>MTIPLYVGVDIGKAKNVACFMGPDGTVLIKKTTFDNSLTGAQQLVAKAKELLAKEGCDHPVFGVEATSFYHFHLMNFILNAEELKPYRPTVYQLNARNIKNFKKSYTPRGKNDAYDAFVIADNLRFGRLPKPYEVDEMYLPLQRLTRYRFHLVGSLIREKSYFLTILFLKFSNYGDVFSDVFGATSRSLITDFYSPEEIINTPLEDMVQFLVDKGHNHFAEPEQLAKELKRISRESYRLQPRLTDSVNLILETSMNNIRFFEQSIRKIEM</sequence>
<reference evidence="3" key="1">
    <citation type="submission" date="2016-10" db="EMBL/GenBank/DDBJ databases">
        <authorList>
            <person name="Varghese N."/>
            <person name="Submissions S."/>
        </authorList>
    </citation>
    <scope>NUCLEOTIDE SEQUENCE [LARGE SCALE GENOMIC DNA]</scope>
    <source>
        <strain evidence="3">DSM 3669</strain>
    </source>
</reference>
<protein>
    <submittedName>
        <fullName evidence="2">Transposase</fullName>
    </submittedName>
</protein>
<dbReference type="GO" id="GO:0004803">
    <property type="term" value="F:transposase activity"/>
    <property type="evidence" value="ECO:0007669"/>
    <property type="project" value="InterPro"/>
</dbReference>
<evidence type="ECO:0000259" key="1">
    <source>
        <dbReference type="Pfam" id="PF01548"/>
    </source>
</evidence>
<evidence type="ECO:0000313" key="3">
    <source>
        <dbReference type="Proteomes" id="UP000199584"/>
    </source>
</evidence>
<dbReference type="Pfam" id="PF01548">
    <property type="entry name" value="DEDD_Tnp_IS110"/>
    <property type="match status" value="1"/>
</dbReference>
<dbReference type="STRING" id="39060.SAMN05660706_11940"/>
<dbReference type="EMBL" id="FOYM01000019">
    <property type="protein sequence ID" value="SFR09723.1"/>
    <property type="molecule type" value="Genomic_DNA"/>
</dbReference>
<organism evidence="2 3">
    <name type="scientific">Desulfoscipio geothermicus DSM 3669</name>
    <dbReference type="NCBI Taxonomy" id="1121426"/>
    <lineage>
        <taxon>Bacteria</taxon>
        <taxon>Bacillati</taxon>
        <taxon>Bacillota</taxon>
        <taxon>Clostridia</taxon>
        <taxon>Eubacteriales</taxon>
        <taxon>Desulfallaceae</taxon>
        <taxon>Desulfoscipio</taxon>
    </lineage>
</organism>
<dbReference type="AlphaFoldDB" id="A0A1I6DW90"/>
<proteinExistence type="predicted"/>
<name>A0A1I6DW90_9FIRM</name>
<dbReference type="PANTHER" id="PTHR33055">
    <property type="entry name" value="TRANSPOSASE FOR INSERTION SEQUENCE ELEMENT IS1111A"/>
    <property type="match status" value="1"/>
</dbReference>
<dbReference type="PANTHER" id="PTHR33055:SF17">
    <property type="entry name" value="THIRD ORF IN TRANSPOSON ISC1491"/>
    <property type="match status" value="1"/>
</dbReference>
<feature type="domain" description="Transposase IS110-like N-terminal" evidence="1">
    <location>
        <begin position="7"/>
        <end position="167"/>
    </location>
</feature>
<accession>A0A1I6DW90</accession>
<dbReference type="Proteomes" id="UP000199584">
    <property type="component" value="Unassembled WGS sequence"/>
</dbReference>
<gene>
    <name evidence="2" type="ORF">SAMN05660706_11940</name>
</gene>